<evidence type="ECO:0000256" key="5">
    <source>
        <dbReference type="SAM" id="MobiDB-lite"/>
    </source>
</evidence>
<evidence type="ECO:0000256" key="4">
    <source>
        <dbReference type="ARBA" id="ARBA00023136"/>
    </source>
</evidence>
<comment type="caution">
    <text evidence="7">The sequence shown here is derived from an EMBL/GenBank/DDBJ whole genome shotgun (WGS) entry which is preliminary data.</text>
</comment>
<feature type="transmembrane region" description="Helical" evidence="6">
    <location>
        <begin position="226"/>
        <end position="257"/>
    </location>
</feature>
<keyword evidence="3 6" id="KW-1133">Transmembrane helix</keyword>
<evidence type="ECO:0000313" key="8">
    <source>
        <dbReference type="Proteomes" id="UP001429354"/>
    </source>
</evidence>
<feature type="transmembrane region" description="Helical" evidence="6">
    <location>
        <begin position="277"/>
        <end position="298"/>
    </location>
</feature>
<evidence type="ECO:0000313" key="7">
    <source>
        <dbReference type="EMBL" id="NDK38439.1"/>
    </source>
</evidence>
<feature type="transmembrane region" description="Helical" evidence="6">
    <location>
        <begin position="196"/>
        <end position="214"/>
    </location>
</feature>
<reference evidence="7 8" key="1">
    <citation type="submission" date="2018-07" db="EMBL/GenBank/DDBJ databases">
        <title>Whole genome Sequencing of Pseudoxanthomonas gei KCTC 32298 (T).</title>
        <authorList>
            <person name="Kumar S."/>
            <person name="Bansal K."/>
            <person name="Kaur A."/>
            <person name="Patil P."/>
            <person name="Sharma S."/>
            <person name="Patil P.B."/>
        </authorList>
    </citation>
    <scope>NUCLEOTIDE SEQUENCE [LARGE SCALE GENOMIC DNA]</scope>
    <source>
        <strain evidence="7 8">KCTC 32298</strain>
    </source>
</reference>
<dbReference type="EMBL" id="QOVG01000003">
    <property type="protein sequence ID" value="NDK38439.1"/>
    <property type="molecule type" value="Genomic_DNA"/>
</dbReference>
<feature type="compositionally biased region" description="Polar residues" evidence="5">
    <location>
        <begin position="347"/>
        <end position="361"/>
    </location>
</feature>
<gene>
    <name evidence="7" type="ORF">DT603_06230</name>
</gene>
<evidence type="ECO:0000256" key="3">
    <source>
        <dbReference type="ARBA" id="ARBA00022989"/>
    </source>
</evidence>
<sequence>MVGHIMFLEGNLPDFGLFGLQKAGPISDLLFFREINSFLTGEIDVFRDNLLGRTASLLGVAVFSLLTLWIIIQGYRIVTGQSRDSMMALVTNSLRAVLIVSVATAAAVAGGSVYRSTTDGLSTVISQTITGNDDNVYDQIDRSLAYMQVALSSIDALDVSGDEVLDGKKSRALWFAGIGTGGPAVTAGTMLLLNKVAMALFIGLGPFFILCLLFEQTKGLFGRWLYYGLGTMFSLALLSVMVTLAMDMVIAVAKAFWVSSLLGAGPEGVSSMAMQQGGMGVVLTMLIISAPPMAAAFFQGTLGNFMAFSQFGTPGGAPAGQRPGEPGYRGADSYAPASNHVGKDGNHSNAANSQRVGNETPGTAAYNGTHRVQEDLVKTSSNLPPRG</sequence>
<keyword evidence="8" id="KW-1185">Reference proteome</keyword>
<dbReference type="Pfam" id="PF04610">
    <property type="entry name" value="TrbL"/>
    <property type="match status" value="1"/>
</dbReference>
<feature type="transmembrane region" description="Helical" evidence="6">
    <location>
        <begin position="54"/>
        <end position="72"/>
    </location>
</feature>
<dbReference type="Proteomes" id="UP001429354">
    <property type="component" value="Unassembled WGS sequence"/>
</dbReference>
<feature type="region of interest" description="Disordered" evidence="5">
    <location>
        <begin position="316"/>
        <end position="387"/>
    </location>
</feature>
<proteinExistence type="predicted"/>
<evidence type="ECO:0000256" key="6">
    <source>
        <dbReference type="SAM" id="Phobius"/>
    </source>
</evidence>
<protein>
    <submittedName>
        <fullName evidence="7">Type VI secretion protein</fullName>
    </submittedName>
</protein>
<feature type="compositionally biased region" description="Polar residues" evidence="5">
    <location>
        <begin position="378"/>
        <end position="387"/>
    </location>
</feature>
<keyword evidence="2 6" id="KW-0812">Transmembrane</keyword>
<organism evidence="7 8">
    <name type="scientific">Pseudoxanthomonas gei</name>
    <dbReference type="NCBI Taxonomy" id="1383030"/>
    <lineage>
        <taxon>Bacteria</taxon>
        <taxon>Pseudomonadati</taxon>
        <taxon>Pseudomonadota</taxon>
        <taxon>Gammaproteobacteria</taxon>
        <taxon>Lysobacterales</taxon>
        <taxon>Lysobacteraceae</taxon>
        <taxon>Pseudoxanthomonas</taxon>
    </lineage>
</organism>
<accession>A0ABX0AGR5</accession>
<comment type="subcellular location">
    <subcellularLocation>
        <location evidence="1">Membrane</location>
        <topology evidence="1">Multi-pass membrane protein</topology>
    </subcellularLocation>
</comment>
<evidence type="ECO:0000256" key="2">
    <source>
        <dbReference type="ARBA" id="ARBA00022692"/>
    </source>
</evidence>
<name>A0ABX0AGR5_9GAMM</name>
<feature type="transmembrane region" description="Helical" evidence="6">
    <location>
        <begin position="93"/>
        <end position="114"/>
    </location>
</feature>
<keyword evidence="4 6" id="KW-0472">Membrane</keyword>
<dbReference type="InterPro" id="IPR007688">
    <property type="entry name" value="Conjugal_tfr_TrbL/VirB6"/>
</dbReference>
<evidence type="ECO:0000256" key="1">
    <source>
        <dbReference type="ARBA" id="ARBA00004141"/>
    </source>
</evidence>